<dbReference type="AlphaFoldDB" id="A0A2T5G5P3"/>
<dbReference type="EMBL" id="PEBW01000005">
    <property type="protein sequence ID" value="PTQ51511.1"/>
    <property type="molecule type" value="Genomic_DNA"/>
</dbReference>
<keyword evidence="3" id="KW-0067">ATP-binding</keyword>
<evidence type="ECO:0000259" key="5">
    <source>
        <dbReference type="Pfam" id="PF00437"/>
    </source>
</evidence>
<dbReference type="Pfam" id="PF00437">
    <property type="entry name" value="T2SSE"/>
    <property type="match status" value="1"/>
</dbReference>
<protein>
    <submittedName>
        <fullName evidence="6">Type IV fimbrial assembly, ATPase PilB</fullName>
    </submittedName>
</protein>
<accession>A0A2T5G5P3</accession>
<dbReference type="Gene3D" id="3.30.450.90">
    <property type="match status" value="1"/>
</dbReference>
<sequence>MNSEEPEMHLFRKAIALRASDVHFDPTPQSWRVHLRVGRTLLPEAEVPRQAGEQLLRRLKLAAHLNLAETRLPQDGRFVRDFAGESYTFRVATLPTLYGEKATVRILYPRPLHEDLYSLGISARERARLERWLEAGERLVLIAGAAGTGKTTALYAILATLAREGRSVYTLEDPVEAEISGALQVDLDAHAGLTVGVAFRAVLRHDPDVVAVGEIRDAEAAFWAAHAALTGHLVLATLHAGSPAKALLRLEELGISARRIREALRGILFLRREPRRDSPRPDAPSPEGEPHERCGPPIYRAFHLGNIAGRKNERRGRKVGERGGEASDLAPLWKP</sequence>
<feature type="region of interest" description="Disordered" evidence="4">
    <location>
        <begin position="274"/>
        <end position="335"/>
    </location>
</feature>
<proteinExistence type="inferred from homology"/>
<dbReference type="Gene3D" id="3.40.50.300">
    <property type="entry name" value="P-loop containing nucleotide triphosphate hydrolases"/>
    <property type="match status" value="1"/>
</dbReference>
<organism evidence="6 7">
    <name type="scientific">Brockia lithotrophica</name>
    <dbReference type="NCBI Taxonomy" id="933949"/>
    <lineage>
        <taxon>Bacteria</taxon>
        <taxon>Bacillati</taxon>
        <taxon>Bacillota</taxon>
        <taxon>Bacilli</taxon>
        <taxon>Bacillales</taxon>
        <taxon>Bacillales Family X. Incertae Sedis</taxon>
        <taxon>Brockia</taxon>
    </lineage>
</organism>
<keyword evidence="2" id="KW-0547">Nucleotide-binding</keyword>
<evidence type="ECO:0000313" key="7">
    <source>
        <dbReference type="Proteomes" id="UP000244016"/>
    </source>
</evidence>
<evidence type="ECO:0000256" key="2">
    <source>
        <dbReference type="ARBA" id="ARBA00022741"/>
    </source>
</evidence>
<evidence type="ECO:0000256" key="3">
    <source>
        <dbReference type="ARBA" id="ARBA00022840"/>
    </source>
</evidence>
<dbReference type="PANTHER" id="PTHR30258:SF2">
    <property type="entry name" value="COMG OPERON PROTEIN 1"/>
    <property type="match status" value="1"/>
</dbReference>
<dbReference type="GO" id="GO:0005886">
    <property type="term" value="C:plasma membrane"/>
    <property type="evidence" value="ECO:0007669"/>
    <property type="project" value="TreeGrafter"/>
</dbReference>
<dbReference type="Proteomes" id="UP000244016">
    <property type="component" value="Unassembled WGS sequence"/>
</dbReference>
<reference evidence="6 7" key="1">
    <citation type="submission" date="2017-08" db="EMBL/GenBank/DDBJ databases">
        <title>Burning lignite coal seam in the remote Altai Mountains harbors a hydrogen-driven thermophilic microbial community.</title>
        <authorList>
            <person name="Kadnikov V.V."/>
            <person name="Mardanov A.V."/>
            <person name="Ivasenko D."/>
            <person name="Beletsky A.V."/>
            <person name="Karnachuk O.V."/>
            <person name="Ravin N.V."/>
        </authorList>
    </citation>
    <scope>NUCLEOTIDE SEQUENCE [LARGE SCALE GENOMIC DNA]</scope>
    <source>
        <strain evidence="6">AL31</strain>
    </source>
</reference>
<comment type="similarity">
    <text evidence="1">Belongs to the GSP E family.</text>
</comment>
<feature type="domain" description="Bacterial type II secretion system protein E" evidence="5">
    <location>
        <begin position="10"/>
        <end position="268"/>
    </location>
</feature>
<dbReference type="GO" id="GO:0005524">
    <property type="term" value="F:ATP binding"/>
    <property type="evidence" value="ECO:0007669"/>
    <property type="project" value="UniProtKB-KW"/>
</dbReference>
<name>A0A2T5G5P3_9BACL</name>
<dbReference type="PANTHER" id="PTHR30258">
    <property type="entry name" value="TYPE II SECRETION SYSTEM PROTEIN GSPE-RELATED"/>
    <property type="match status" value="1"/>
</dbReference>
<comment type="caution">
    <text evidence="6">The sequence shown here is derived from an EMBL/GenBank/DDBJ whole genome shotgun (WGS) entry which is preliminary data.</text>
</comment>
<dbReference type="GO" id="GO:0016887">
    <property type="term" value="F:ATP hydrolysis activity"/>
    <property type="evidence" value="ECO:0007669"/>
    <property type="project" value="TreeGrafter"/>
</dbReference>
<dbReference type="InterPro" id="IPR001482">
    <property type="entry name" value="T2SS/T4SS_dom"/>
</dbReference>
<evidence type="ECO:0000256" key="4">
    <source>
        <dbReference type="SAM" id="MobiDB-lite"/>
    </source>
</evidence>
<evidence type="ECO:0000256" key="1">
    <source>
        <dbReference type="ARBA" id="ARBA00006611"/>
    </source>
</evidence>
<dbReference type="InterPro" id="IPR027417">
    <property type="entry name" value="P-loop_NTPase"/>
</dbReference>
<evidence type="ECO:0000313" key="6">
    <source>
        <dbReference type="EMBL" id="PTQ51511.1"/>
    </source>
</evidence>
<dbReference type="SUPFAM" id="SSF52540">
    <property type="entry name" value="P-loop containing nucleoside triphosphate hydrolases"/>
    <property type="match status" value="1"/>
</dbReference>
<gene>
    <name evidence="6" type="ORF">BLITH_1588</name>
</gene>